<dbReference type="Proteomes" id="UP000240481">
    <property type="component" value="Unassembled WGS sequence"/>
</dbReference>
<proteinExistence type="predicted"/>
<evidence type="ECO:0008006" key="4">
    <source>
        <dbReference type="Google" id="ProtNLM"/>
    </source>
</evidence>
<evidence type="ECO:0000256" key="1">
    <source>
        <dbReference type="SAM" id="Phobius"/>
    </source>
</evidence>
<keyword evidence="1" id="KW-0472">Membrane</keyword>
<gene>
    <name evidence="2" type="ORF">C9I94_16925</name>
</gene>
<feature type="transmembrane region" description="Helical" evidence="1">
    <location>
        <begin position="6"/>
        <end position="39"/>
    </location>
</feature>
<feature type="transmembrane region" description="Helical" evidence="1">
    <location>
        <begin position="51"/>
        <end position="73"/>
    </location>
</feature>
<sequence length="416" mass="47823">MAKRLLVIYLFLFVFSLTIPIFYHSAFLVGFISFVHLITVSNFNYRHVSKYVGSFLFLTGIGYILVIFISIYYETYDFSFLKTYTNNFLSSLCAIPLAQLFVLYYKKDAYDQICKSLFYVFFIQSLIIIVVLLLPFLKPIVQVFHRNAELAMQADVFSSGIRTNALSGGLFFGLTISFSIALIIYFHYYMNQPIKRILAKDFAKFSIVNIGMLISGRFGAVYLFSLLFMKLFSLRVLSKLRTVFLWSFLTIIFAVFYVSIFSVDLSFLYENNISTYVLEFIENGAESQSTNRLLEMYQVNFPLADVLLGTGHYTNLDGSYYQHIDVGYFRVLLFGGIPFLLFSILFTLNLLSPILKANNIPSAKSLWMSLVVFFFLSSFKGEVMVTMVSVNSTLFLFCLIISLTNKKFYHEPNAVT</sequence>
<keyword evidence="1" id="KW-0812">Transmembrane</keyword>
<dbReference type="EMBL" id="PYLZ01000009">
    <property type="protein sequence ID" value="PSW23302.1"/>
    <property type="molecule type" value="Genomic_DNA"/>
</dbReference>
<feature type="transmembrane region" description="Helical" evidence="1">
    <location>
        <begin position="244"/>
        <end position="269"/>
    </location>
</feature>
<feature type="transmembrane region" description="Helical" evidence="1">
    <location>
        <begin position="202"/>
        <end position="224"/>
    </location>
</feature>
<feature type="transmembrane region" description="Helical" evidence="1">
    <location>
        <begin position="331"/>
        <end position="351"/>
    </location>
</feature>
<comment type="caution">
    <text evidence="2">The sequence shown here is derived from an EMBL/GenBank/DDBJ whole genome shotgun (WGS) entry which is preliminary data.</text>
</comment>
<feature type="transmembrane region" description="Helical" evidence="1">
    <location>
        <begin position="170"/>
        <end position="190"/>
    </location>
</feature>
<dbReference type="RefSeq" id="WP_107302913.1">
    <property type="nucleotide sequence ID" value="NZ_AP024852.1"/>
</dbReference>
<dbReference type="STRING" id="680026.AB733_12505"/>
<dbReference type="OrthoDB" id="6690691at2"/>
<accession>A0A2T3P453</accession>
<reference evidence="2 3" key="1">
    <citation type="submission" date="2018-01" db="EMBL/GenBank/DDBJ databases">
        <title>Whole genome sequencing of Histamine producing bacteria.</title>
        <authorList>
            <person name="Butler K."/>
        </authorList>
    </citation>
    <scope>NUCLEOTIDE SEQUENCE [LARGE SCALE GENOMIC DNA]</scope>
    <source>
        <strain evidence="2 3">DSM 24669</strain>
    </source>
</reference>
<dbReference type="AlphaFoldDB" id="A0A2T3P453"/>
<keyword evidence="1" id="KW-1133">Transmembrane helix</keyword>
<feature type="transmembrane region" description="Helical" evidence="1">
    <location>
        <begin position="117"/>
        <end position="137"/>
    </location>
</feature>
<feature type="transmembrane region" description="Helical" evidence="1">
    <location>
        <begin position="88"/>
        <end position="105"/>
    </location>
</feature>
<evidence type="ECO:0000313" key="2">
    <source>
        <dbReference type="EMBL" id="PSW23302.1"/>
    </source>
</evidence>
<protein>
    <recommendedName>
        <fullName evidence="4">O-antigen polymerase</fullName>
    </recommendedName>
</protein>
<organism evidence="2 3">
    <name type="scientific">Photobacterium swingsii</name>
    <dbReference type="NCBI Taxonomy" id="680026"/>
    <lineage>
        <taxon>Bacteria</taxon>
        <taxon>Pseudomonadati</taxon>
        <taxon>Pseudomonadota</taxon>
        <taxon>Gammaproteobacteria</taxon>
        <taxon>Vibrionales</taxon>
        <taxon>Vibrionaceae</taxon>
        <taxon>Photobacterium</taxon>
    </lineage>
</organism>
<name>A0A2T3P453_9GAMM</name>
<keyword evidence="3" id="KW-1185">Reference proteome</keyword>
<evidence type="ECO:0000313" key="3">
    <source>
        <dbReference type="Proteomes" id="UP000240481"/>
    </source>
</evidence>
<feature type="transmembrane region" description="Helical" evidence="1">
    <location>
        <begin position="383"/>
        <end position="403"/>
    </location>
</feature>